<evidence type="ECO:0000256" key="8">
    <source>
        <dbReference type="SAM" id="SignalP"/>
    </source>
</evidence>
<reference evidence="9 10" key="1">
    <citation type="journal article" date="2012" name="J. Bacteriol.">
        <title>Complete genome sequence of Enterobacter aerogenes KCTC 2190.</title>
        <authorList>
            <person name="Shin S.H."/>
            <person name="Kim S."/>
            <person name="Kim J.Y."/>
            <person name="Lee S."/>
            <person name="Um Y."/>
            <person name="Oh M.K."/>
            <person name="Kim Y.R."/>
            <person name="Lee J."/>
            <person name="Yang K.S."/>
        </authorList>
    </citation>
    <scope>NUCLEOTIDE SEQUENCE [LARGE SCALE GENOMIC DNA]</scope>
    <source>
        <strain evidence="9 10">KCTC 2190</strain>
    </source>
</reference>
<protein>
    <recommendedName>
        <fullName evidence="3">Common pilus major fimbrillin subunit EcpA</fullName>
    </recommendedName>
    <alternativeName>
        <fullName evidence="7">MatB fimbrillin</fullName>
    </alternativeName>
</protein>
<dbReference type="GeneID" id="93313138"/>
<keyword evidence="4 8" id="KW-0732">Signal</keyword>
<evidence type="ECO:0000256" key="6">
    <source>
        <dbReference type="ARBA" id="ARBA00026091"/>
    </source>
</evidence>
<evidence type="ECO:0000256" key="1">
    <source>
        <dbReference type="ARBA" id="ARBA00004561"/>
    </source>
</evidence>
<comment type="subunit">
    <text evidence="6">Self-associates. Forms filaments. Interacts with EcpD.</text>
</comment>
<dbReference type="HOGENOM" id="CLU_120328_0_0_6"/>
<dbReference type="Pfam" id="PF16449">
    <property type="entry name" value="MatB"/>
    <property type="match status" value="1"/>
</dbReference>
<sequence length="199" mass="20821">MKKLAMALIAASALGTVHVATADTRTANATASWDAKAIKDTNSMLVVTPLKSLTFNYAQGLERFNTQDGAFDITIAGQSGASDFKLTSKIISNTLTRLSDDSALTVGVKWNGTELSEGVDTVMVDTSKGISAGLSPLAVNSAYAGSGRTSTQGVFAFNVSKATVAGKDTLFKDLTDGYWDGNVNVEFTATWDGTFTPAK</sequence>
<evidence type="ECO:0000256" key="5">
    <source>
        <dbReference type="ARBA" id="ARBA00023263"/>
    </source>
</evidence>
<dbReference type="InterPro" id="IPR038478">
    <property type="entry name" value="Fimbrillin_EcpA_sf"/>
</dbReference>
<feature type="signal peptide" evidence="8">
    <location>
        <begin position="1"/>
        <end position="22"/>
    </location>
</feature>
<feature type="chain" id="PRO_5002609313" description="Common pilus major fimbrillin subunit EcpA" evidence="8">
    <location>
        <begin position="23"/>
        <end position="199"/>
    </location>
</feature>
<dbReference type="OrthoDB" id="6556380at2"/>
<evidence type="ECO:0000256" key="3">
    <source>
        <dbReference type="ARBA" id="ARBA00014507"/>
    </source>
</evidence>
<keyword evidence="5" id="KW-0281">Fimbrium</keyword>
<dbReference type="Proteomes" id="UP000008881">
    <property type="component" value="Chromosome"/>
</dbReference>
<evidence type="ECO:0000256" key="2">
    <source>
        <dbReference type="ARBA" id="ARBA00007305"/>
    </source>
</evidence>
<gene>
    <name evidence="9" type="ordered locus">EAE_00095</name>
</gene>
<dbReference type="Gene3D" id="2.60.40.3290">
    <property type="entry name" value="Fimbrial protein EcpA"/>
    <property type="match status" value="1"/>
</dbReference>
<comment type="subcellular location">
    <subcellularLocation>
        <location evidence="1">Fimbrium</location>
    </subcellularLocation>
</comment>
<organism evidence="9 10">
    <name type="scientific">Klebsiella aerogenes (strain ATCC 13048 / DSM 30053 / CCUG 1429 / JCM 1235 / KCTC 2190 / NBRC 13534 / NCIMB 10102 / NCTC 10006 / CDC 819-56)</name>
    <name type="common">Enterobacter aerogenes</name>
    <dbReference type="NCBI Taxonomy" id="1028307"/>
    <lineage>
        <taxon>Bacteria</taxon>
        <taxon>Pseudomonadati</taxon>
        <taxon>Pseudomonadota</taxon>
        <taxon>Gammaproteobacteria</taxon>
        <taxon>Enterobacterales</taxon>
        <taxon>Enterobacteriaceae</taxon>
        <taxon>Klebsiella/Raoultella group</taxon>
        <taxon>Klebsiella</taxon>
    </lineage>
</organism>
<name>A0A0H3FI43_KLEAK</name>
<dbReference type="AlphaFoldDB" id="A0A0H3FI43"/>
<dbReference type="KEGG" id="eae:EAE_00095"/>
<accession>A0A0H3FI43</accession>
<dbReference type="EMBL" id="CP002824">
    <property type="protein sequence ID" value="AEG94958.1"/>
    <property type="molecule type" value="Genomic_DNA"/>
</dbReference>
<evidence type="ECO:0000313" key="10">
    <source>
        <dbReference type="Proteomes" id="UP000008881"/>
    </source>
</evidence>
<evidence type="ECO:0000256" key="7">
    <source>
        <dbReference type="ARBA" id="ARBA00031192"/>
    </source>
</evidence>
<evidence type="ECO:0000313" key="9">
    <source>
        <dbReference type="EMBL" id="AEG94958.1"/>
    </source>
</evidence>
<dbReference type="eggNOG" id="ENOG502Z9JQ">
    <property type="taxonomic scope" value="Bacteria"/>
</dbReference>
<dbReference type="InterPro" id="IPR016514">
    <property type="entry name" value="EcpA"/>
</dbReference>
<evidence type="ECO:0000256" key="4">
    <source>
        <dbReference type="ARBA" id="ARBA00022729"/>
    </source>
</evidence>
<keyword evidence="10" id="KW-1185">Reference proteome</keyword>
<dbReference type="GO" id="GO:0009289">
    <property type="term" value="C:pilus"/>
    <property type="evidence" value="ECO:0007669"/>
    <property type="project" value="UniProtKB-SubCell"/>
</dbReference>
<dbReference type="RefSeq" id="WP_013878116.1">
    <property type="nucleotide sequence ID" value="NC_015663.1"/>
</dbReference>
<comment type="similarity">
    <text evidence="2">Belongs to the EcpA/MatB fimbrillin family.</text>
</comment>
<proteinExistence type="inferred from homology"/>